<dbReference type="Pfam" id="PF17784">
    <property type="entry name" value="Sulfotransfer_4"/>
    <property type="match status" value="2"/>
</dbReference>
<dbReference type="PANTHER" id="PTHR36978:SF4">
    <property type="entry name" value="P-LOOP CONTAINING NUCLEOSIDE TRIPHOSPHATE HYDROLASE PROTEIN"/>
    <property type="match status" value="1"/>
</dbReference>
<dbReference type="PANTHER" id="PTHR36978">
    <property type="entry name" value="P-LOOP CONTAINING NUCLEOTIDE TRIPHOSPHATE HYDROLASE"/>
    <property type="match status" value="1"/>
</dbReference>
<dbReference type="InterPro" id="IPR040632">
    <property type="entry name" value="Sulfotransfer_4"/>
</dbReference>
<dbReference type="AlphaFoldDB" id="A0A9X3A9K6"/>
<proteinExistence type="predicted"/>
<dbReference type="RefSeq" id="WP_259040434.1">
    <property type="nucleotide sequence ID" value="NZ_JANUBL010000009.1"/>
</dbReference>
<comment type="caution">
    <text evidence="1">The sequence shown here is derived from an EMBL/GenBank/DDBJ whole genome shotgun (WGS) entry which is preliminary data.</text>
</comment>
<dbReference type="Gene3D" id="3.40.50.300">
    <property type="entry name" value="P-loop containing nucleotide triphosphate hydrolases"/>
    <property type="match status" value="1"/>
</dbReference>
<reference evidence="1" key="1">
    <citation type="submission" date="2022-08" db="EMBL/GenBank/DDBJ databases">
        <title>Genomic Encyclopedia of Type Strains, Phase V (KMG-V): Genome sequencing to study the core and pangenomes of soil and plant-associated prokaryotes.</title>
        <authorList>
            <person name="Whitman W."/>
        </authorList>
    </citation>
    <scope>NUCLEOTIDE SEQUENCE</scope>
    <source>
        <strain evidence="1">SP3026</strain>
    </source>
</reference>
<evidence type="ECO:0008006" key="3">
    <source>
        <dbReference type="Google" id="ProtNLM"/>
    </source>
</evidence>
<protein>
    <recommendedName>
        <fullName evidence="3">Sulfotransferase family protein</fullName>
    </recommendedName>
</protein>
<sequence>MKVFGIGLGKTGTSTLGKCLDYLGYDVKGPDIELTRKYRDGNISDILKVSDSYNGFQDFPWPLLYKEMDKRYEKSKFILTTRKTEYAWFESLKKHADRKGNTEHKKIAYGFEKTRGLKEEHISLYNKHNREVREYFEGREGKLLEVCWETGDGWRDICDFLGHDVPDHPFPHINESPNPLINYWVGLKNRTRSIVSSLIRSAK</sequence>
<dbReference type="Proteomes" id="UP001155144">
    <property type="component" value="Unassembled WGS sequence"/>
</dbReference>
<name>A0A9X3A9K6_9BACT</name>
<gene>
    <name evidence="1" type="ORF">GGP45_003094</name>
</gene>
<dbReference type="SUPFAM" id="SSF52540">
    <property type="entry name" value="P-loop containing nucleoside triphosphate hydrolases"/>
    <property type="match status" value="1"/>
</dbReference>
<dbReference type="EMBL" id="JANUBL010000009">
    <property type="protein sequence ID" value="MCS4122727.1"/>
    <property type="molecule type" value="Genomic_DNA"/>
</dbReference>
<evidence type="ECO:0000313" key="2">
    <source>
        <dbReference type="Proteomes" id="UP001155144"/>
    </source>
</evidence>
<dbReference type="InterPro" id="IPR027417">
    <property type="entry name" value="P-loop_NTPase"/>
</dbReference>
<organism evidence="1 2">
    <name type="scientific">Salinibacter ruber</name>
    <dbReference type="NCBI Taxonomy" id="146919"/>
    <lineage>
        <taxon>Bacteria</taxon>
        <taxon>Pseudomonadati</taxon>
        <taxon>Rhodothermota</taxon>
        <taxon>Rhodothermia</taxon>
        <taxon>Rhodothermales</taxon>
        <taxon>Salinibacteraceae</taxon>
        <taxon>Salinibacter</taxon>
    </lineage>
</organism>
<evidence type="ECO:0000313" key="1">
    <source>
        <dbReference type="EMBL" id="MCS4122727.1"/>
    </source>
</evidence>
<accession>A0A9X3A9K6</accession>